<dbReference type="SUPFAM" id="SSF50249">
    <property type="entry name" value="Nucleic acid-binding proteins"/>
    <property type="match status" value="1"/>
</dbReference>
<dbReference type="InterPro" id="IPR012340">
    <property type="entry name" value="NA-bd_OB-fold"/>
</dbReference>
<evidence type="ECO:0000313" key="1">
    <source>
        <dbReference type="EMBL" id="MCX2818461.1"/>
    </source>
</evidence>
<dbReference type="AlphaFoldDB" id="A0A9Q4C536"/>
<reference evidence="1" key="1">
    <citation type="submission" date="2022-09" db="EMBL/GenBank/DDBJ databases">
        <title>Haloadaptaus new haloarchaeum isolated from saline soil.</title>
        <authorList>
            <person name="Duran-Viseras A."/>
            <person name="Sanchez-Porro C."/>
            <person name="Ventosa A."/>
        </authorList>
    </citation>
    <scope>NUCLEOTIDE SEQUENCE</scope>
    <source>
        <strain evidence="1">F3-133</strain>
    </source>
</reference>
<gene>
    <name evidence="1" type="ORF">EGH25_03720</name>
</gene>
<organism evidence="1 2">
    <name type="scientific">Halorutilus salinus</name>
    <dbReference type="NCBI Taxonomy" id="2487751"/>
    <lineage>
        <taxon>Archaea</taxon>
        <taxon>Methanobacteriati</taxon>
        <taxon>Methanobacteriota</taxon>
        <taxon>Stenosarchaea group</taxon>
        <taxon>Halobacteria</taxon>
        <taxon>Halorutilales</taxon>
        <taxon>Halorutilaceae</taxon>
        <taxon>Halorutilus</taxon>
    </lineage>
</organism>
<name>A0A9Q4C536_9EURY</name>
<sequence length="124" mass="14315">MADDTSSVIALFFLWLVELFSDDSEEQSEETSLTAHGMSNITTDHERAHVTADVNRLWNPNHEDQQQVGLLDDSDDRIRFTSWKTDEVKQVQEGNTYDIQYARVGEYEGDPQLTLDTYTEIERV</sequence>
<protein>
    <submittedName>
        <fullName evidence="1">Uncharacterized protein</fullName>
    </submittedName>
</protein>
<dbReference type="EMBL" id="RKLV01000003">
    <property type="protein sequence ID" value="MCX2818461.1"/>
    <property type="molecule type" value="Genomic_DNA"/>
</dbReference>
<proteinExistence type="predicted"/>
<dbReference type="Gene3D" id="2.40.50.140">
    <property type="entry name" value="Nucleic acid-binding proteins"/>
    <property type="match status" value="1"/>
</dbReference>
<keyword evidence="2" id="KW-1185">Reference proteome</keyword>
<dbReference type="Proteomes" id="UP001149411">
    <property type="component" value="Unassembled WGS sequence"/>
</dbReference>
<comment type="caution">
    <text evidence="1">The sequence shown here is derived from an EMBL/GenBank/DDBJ whole genome shotgun (WGS) entry which is preliminary data.</text>
</comment>
<accession>A0A9Q4C536</accession>
<dbReference type="RefSeq" id="WP_266086305.1">
    <property type="nucleotide sequence ID" value="NZ_RKLV01000003.1"/>
</dbReference>
<evidence type="ECO:0000313" key="2">
    <source>
        <dbReference type="Proteomes" id="UP001149411"/>
    </source>
</evidence>